<dbReference type="Proteomes" id="UP000501727">
    <property type="component" value="Chromosome"/>
</dbReference>
<name>A0A6F8SN61_9ACTN</name>
<dbReference type="KEGG" id="ahat:ADCFC_18130"/>
<dbReference type="EMBL" id="AP022829">
    <property type="protein sequence ID" value="BCA89194.1"/>
    <property type="molecule type" value="Genomic_DNA"/>
</dbReference>
<accession>A0A6F8SN61</accession>
<evidence type="ECO:0000313" key="2">
    <source>
        <dbReference type="EMBL" id="BCA89194.1"/>
    </source>
</evidence>
<gene>
    <name evidence="2" type="ORF">ADCFC_16910</name>
</gene>
<evidence type="ECO:0000256" key="1">
    <source>
        <dbReference type="SAM" id="MobiDB-lite"/>
    </source>
</evidence>
<protein>
    <submittedName>
        <fullName evidence="2">Uncharacterized protein</fullName>
    </submittedName>
</protein>
<feature type="region of interest" description="Disordered" evidence="1">
    <location>
        <begin position="20"/>
        <end position="40"/>
    </location>
</feature>
<reference evidence="3" key="1">
    <citation type="journal article" date="2020" name="Microbiol. Resour. Announc.">
        <title>Complete Genome Sequence of Adlercreutzia sp. Strain 8CFCBH1, a Potent Producer of Equol, Isolated from Healthy Japanese Feces.</title>
        <authorList>
            <person name="Ogata Y."/>
            <person name="Sakamoto M."/>
            <person name="Ohkuma M."/>
            <person name="Hattori M."/>
            <person name="Suda W."/>
        </authorList>
    </citation>
    <scope>NUCLEOTIDE SEQUENCE [LARGE SCALE GENOMIC DNA]</scope>
    <source>
        <strain evidence="3">8CFCBH1</strain>
    </source>
</reference>
<organism evidence="2 3">
    <name type="scientific">Adlercreutzia hattorii</name>
    <dbReference type="NCBI Taxonomy" id="2707299"/>
    <lineage>
        <taxon>Bacteria</taxon>
        <taxon>Bacillati</taxon>
        <taxon>Actinomycetota</taxon>
        <taxon>Coriobacteriia</taxon>
        <taxon>Eggerthellales</taxon>
        <taxon>Eggerthellaceae</taxon>
        <taxon>Adlercreutzia</taxon>
    </lineage>
</organism>
<proteinExistence type="predicted"/>
<dbReference type="AlphaFoldDB" id="A0A6F8SN61"/>
<reference evidence="3" key="2">
    <citation type="submission" date="2020-03" db="EMBL/GenBank/DDBJ databases">
        <title>Complete Genome Sequence of Adlercreutzia sp. strain 8CFCBH1 Producing Equol, Isolated from Healthy Japanese Feces.</title>
        <authorList>
            <person name="Ogata Y."/>
            <person name="Sakamoto M."/>
            <person name="Ohkuma M."/>
            <person name="Hattori M."/>
            <person name="Suda W."/>
        </authorList>
    </citation>
    <scope>NUCLEOTIDE SEQUENCE [LARGE SCALE GENOMIC DNA]</scope>
    <source>
        <strain evidence="3">8CFCBH1</strain>
    </source>
</reference>
<keyword evidence="3" id="KW-1185">Reference proteome</keyword>
<sequence length="66" mass="7194">MGRIAAAQRRQGVIAMQLRPQKEAARRRGPPGQKEGGCDSRGAAFCFKETKQASDRRGLSHLLTSV</sequence>
<evidence type="ECO:0000313" key="3">
    <source>
        <dbReference type="Proteomes" id="UP000501727"/>
    </source>
</evidence>